<accession>A0A157ZW42</accession>
<dbReference type="OrthoDB" id="9770107at2"/>
<dbReference type="SUPFAM" id="SSF53474">
    <property type="entry name" value="alpha/beta-Hydrolases"/>
    <property type="match status" value="1"/>
</dbReference>
<reference evidence="3" key="1">
    <citation type="submission" date="2016-01" db="EMBL/GenBank/DDBJ databases">
        <authorList>
            <person name="Peeters C."/>
        </authorList>
    </citation>
    <scope>NUCLEOTIDE SEQUENCE [LARGE SCALE GENOMIC DNA]</scope>
    <source>
        <strain evidence="3">LMG 29326</strain>
    </source>
</reference>
<proteinExistence type="predicted"/>
<evidence type="ECO:0000256" key="1">
    <source>
        <dbReference type="SAM" id="MobiDB-lite"/>
    </source>
</evidence>
<dbReference type="AlphaFoldDB" id="A0A157ZW42"/>
<name>A0A157ZW42_9BURK</name>
<dbReference type="InterPro" id="IPR029058">
    <property type="entry name" value="AB_hydrolase_fold"/>
</dbReference>
<feature type="chain" id="PRO_5007619812" evidence="2">
    <location>
        <begin position="32"/>
        <end position="569"/>
    </location>
</feature>
<feature type="signal peptide" evidence="2">
    <location>
        <begin position="1"/>
        <end position="31"/>
    </location>
</feature>
<keyword evidence="2" id="KW-0732">Signal</keyword>
<dbReference type="STRING" id="1777144.AWB83_01087"/>
<gene>
    <name evidence="3" type="ORF">AWB83_01087</name>
</gene>
<evidence type="ECO:0000313" key="3">
    <source>
        <dbReference type="EMBL" id="SAK49764.1"/>
    </source>
</evidence>
<dbReference type="RefSeq" id="WP_087043424.1">
    <property type="nucleotide sequence ID" value="NZ_FCOB02000004.1"/>
</dbReference>
<feature type="compositionally biased region" description="Polar residues" evidence="1">
    <location>
        <begin position="50"/>
        <end position="61"/>
    </location>
</feature>
<evidence type="ECO:0000313" key="4">
    <source>
        <dbReference type="Proteomes" id="UP000054978"/>
    </source>
</evidence>
<dbReference type="Pfam" id="PF00450">
    <property type="entry name" value="Peptidase_S10"/>
    <property type="match status" value="1"/>
</dbReference>
<keyword evidence="3" id="KW-0645">Protease</keyword>
<dbReference type="InterPro" id="IPR001563">
    <property type="entry name" value="Peptidase_S10"/>
</dbReference>
<keyword evidence="4" id="KW-1185">Reference proteome</keyword>
<feature type="region of interest" description="Disordered" evidence="1">
    <location>
        <begin position="36"/>
        <end position="101"/>
    </location>
</feature>
<sequence>MTLRLNTSRYRWILKGTIALLWSVISASAIAAASATDPASGEAPLEPRRSSTAPPDHSATTPRAERTEAQPDNAFSDSDTTHHRAQAQTPVPVPPEASSVTRHTIRIGGKTIDYTATAGNLLLRDNAGRATASVFYVGYTVNGKDSAARPITFLFNGGPGTASVFLLMGSIGPKRVRTASPAVTPPAPYVLADNPDTLLDRSDLVFIDAVGTGLSRPVGRATNKDFWGVDKDLEAFGHFIERYLTVARRWNSPKYLFGESYGTARAAMLAYRLNQDNIALNGVILLSSVLDSAAFAPGSDFESVSYLPTFAAIAWYHDRITPKPPDLAAFLEEVRAFARGPYEQALALGDQLSDTERDQLAARISGYTGLDQQYVKETRLRVWPTRFRKQLLRSESRSLGRFDARFEGIDFDDAGERPEYDPSASSISGAFDAALHQHLAQDLDYKVDDRYRVFNNDTLKQWDWKHRENWGEELSLPYAAGDLAATMRQNPAMRVLSLNGYFDLATPFYATEFALSHLGLDKSLRGNVQITYYPTGHMIYLDDAALHALKSDLAGFYDRGGDKAARMER</sequence>
<dbReference type="GO" id="GO:0006508">
    <property type="term" value="P:proteolysis"/>
    <property type="evidence" value="ECO:0007669"/>
    <property type="project" value="InterPro"/>
</dbReference>
<comment type="caution">
    <text evidence="3">The sequence shown here is derived from an EMBL/GenBank/DDBJ whole genome shotgun (WGS) entry which is preliminary data.</text>
</comment>
<organism evidence="3 4">
    <name type="scientific">Caballeronia ptereochthonis</name>
    <dbReference type="NCBI Taxonomy" id="1777144"/>
    <lineage>
        <taxon>Bacteria</taxon>
        <taxon>Pseudomonadati</taxon>
        <taxon>Pseudomonadota</taxon>
        <taxon>Betaproteobacteria</taxon>
        <taxon>Burkholderiales</taxon>
        <taxon>Burkholderiaceae</taxon>
        <taxon>Caballeronia</taxon>
    </lineage>
</organism>
<keyword evidence="3" id="KW-0378">Hydrolase</keyword>
<evidence type="ECO:0000256" key="2">
    <source>
        <dbReference type="SAM" id="SignalP"/>
    </source>
</evidence>
<keyword evidence="3" id="KW-0121">Carboxypeptidase</keyword>
<dbReference type="EMBL" id="FCOB02000004">
    <property type="protein sequence ID" value="SAK49764.1"/>
    <property type="molecule type" value="Genomic_DNA"/>
</dbReference>
<protein>
    <submittedName>
        <fullName evidence="3">Carboxypeptidase</fullName>
    </submittedName>
</protein>
<dbReference type="Proteomes" id="UP000054978">
    <property type="component" value="Unassembled WGS sequence"/>
</dbReference>
<dbReference type="GO" id="GO:0004185">
    <property type="term" value="F:serine-type carboxypeptidase activity"/>
    <property type="evidence" value="ECO:0007669"/>
    <property type="project" value="InterPro"/>
</dbReference>
<dbReference type="Gene3D" id="3.40.50.1820">
    <property type="entry name" value="alpha/beta hydrolase"/>
    <property type="match status" value="1"/>
</dbReference>